<name>A0A397JC60_9GLOM</name>
<gene>
    <name evidence="1" type="ORF">Glove_58g99</name>
</gene>
<keyword evidence="2" id="KW-1185">Reference proteome</keyword>
<dbReference type="EMBL" id="PQFF01000055">
    <property type="protein sequence ID" value="RHZ85929.1"/>
    <property type="molecule type" value="Genomic_DNA"/>
</dbReference>
<sequence>MSQRLSSDDTNVTYITPDICQFECGLKSKMHVIRVWPKKQNAPKCTSHRRMSQRLSSDDTNVTYITPDICQFECGLKSKMHVIRVWPKKQNARHSRDGYSPH</sequence>
<reference evidence="1 2" key="1">
    <citation type="submission" date="2018-08" db="EMBL/GenBank/DDBJ databases">
        <title>Genome and evolution of the arbuscular mycorrhizal fungus Diversispora epigaea (formerly Glomus versiforme) and its bacterial endosymbionts.</title>
        <authorList>
            <person name="Sun X."/>
            <person name="Fei Z."/>
            <person name="Harrison M."/>
        </authorList>
    </citation>
    <scope>NUCLEOTIDE SEQUENCE [LARGE SCALE GENOMIC DNA]</scope>
    <source>
        <strain evidence="1 2">IT104</strain>
    </source>
</reference>
<comment type="caution">
    <text evidence="1">The sequence shown here is derived from an EMBL/GenBank/DDBJ whole genome shotgun (WGS) entry which is preliminary data.</text>
</comment>
<organism evidence="1 2">
    <name type="scientific">Diversispora epigaea</name>
    <dbReference type="NCBI Taxonomy" id="1348612"/>
    <lineage>
        <taxon>Eukaryota</taxon>
        <taxon>Fungi</taxon>
        <taxon>Fungi incertae sedis</taxon>
        <taxon>Mucoromycota</taxon>
        <taxon>Glomeromycotina</taxon>
        <taxon>Glomeromycetes</taxon>
        <taxon>Diversisporales</taxon>
        <taxon>Diversisporaceae</taxon>
        <taxon>Diversispora</taxon>
    </lineage>
</organism>
<accession>A0A397JC60</accession>
<proteinExistence type="predicted"/>
<protein>
    <submittedName>
        <fullName evidence="1">Uncharacterized protein</fullName>
    </submittedName>
</protein>
<dbReference type="AlphaFoldDB" id="A0A397JC60"/>
<evidence type="ECO:0000313" key="2">
    <source>
        <dbReference type="Proteomes" id="UP000266861"/>
    </source>
</evidence>
<dbReference type="Proteomes" id="UP000266861">
    <property type="component" value="Unassembled WGS sequence"/>
</dbReference>
<evidence type="ECO:0000313" key="1">
    <source>
        <dbReference type="EMBL" id="RHZ85929.1"/>
    </source>
</evidence>